<feature type="transmembrane region" description="Helical" evidence="7">
    <location>
        <begin position="365"/>
        <end position="388"/>
    </location>
</feature>
<evidence type="ECO:0000313" key="9">
    <source>
        <dbReference type="EMBL" id="SCV06074.1"/>
    </source>
</evidence>
<dbReference type="AlphaFoldDB" id="A0A1G4KND9"/>
<evidence type="ECO:0000313" key="10">
    <source>
        <dbReference type="Proteomes" id="UP000189911"/>
    </source>
</evidence>
<gene>
    <name evidence="9" type="ORF">LANO_0H21528G</name>
</gene>
<feature type="transmembrane region" description="Helical" evidence="7">
    <location>
        <begin position="210"/>
        <end position="233"/>
    </location>
</feature>
<feature type="transmembrane region" description="Helical" evidence="7">
    <location>
        <begin position="155"/>
        <end position="175"/>
    </location>
</feature>
<comment type="subcellular location">
    <subcellularLocation>
        <location evidence="1">Membrane</location>
        <topology evidence="1">Multi-pass membrane protein</topology>
    </subcellularLocation>
</comment>
<dbReference type="Proteomes" id="UP000189911">
    <property type="component" value="Chromosome H"/>
</dbReference>
<dbReference type="GO" id="GO:0005366">
    <property type="term" value="F:myo-inositol:proton symporter activity"/>
    <property type="evidence" value="ECO:0007669"/>
    <property type="project" value="TreeGrafter"/>
</dbReference>
<accession>A0A1G4KND9</accession>
<keyword evidence="5 7" id="KW-1133">Transmembrane helix</keyword>
<dbReference type="PANTHER" id="PTHR48020">
    <property type="entry name" value="PROTON MYO-INOSITOL COTRANSPORTER"/>
    <property type="match status" value="1"/>
</dbReference>
<evidence type="ECO:0000256" key="2">
    <source>
        <dbReference type="ARBA" id="ARBA00010992"/>
    </source>
</evidence>
<dbReference type="InterPro" id="IPR005828">
    <property type="entry name" value="MFS_sugar_transport-like"/>
</dbReference>
<dbReference type="GO" id="GO:1904679">
    <property type="term" value="P:myo-inositol import across plasma membrane"/>
    <property type="evidence" value="ECO:0007669"/>
    <property type="project" value="TreeGrafter"/>
</dbReference>
<sequence>MFEKAYSCLRLSRSSFLEVHSQCRPAFDNCITPASMDVGSPIQREPEEGFTDMYRTHSQTTDTTANDIDLRQYPLSWKTIRIYLSASIGGLLFGYDGGAIAGVLVALKPGDLGLETLEDYQKGVITATAAFGSFCGSISAFPLADRLGRKKTLGFSSLLFIIAAIVMASAVHFPVLLSGRLTLGFAVGIAAQCVPVYLSEVSPSSARGTILTLNTLAITGGQLFASTLSWFIIDKPYAWRILFALSAVPAGILLILLDTIPESPRWLFLTNQPHQARESLTIIYPMASELEILNKMVKMVRDLSKLRAIQRETQPLINRDRPLFKRFSTSLDYENYLREIAYSSRVSDVPHPHLKHKMDPRTRRALIVGCILMFFQQATGFNAFVYYSPVVFSRINVNDPLLPAIAIAGINFIFTGIAMRVVDKSGRRTILLNTIWIMTVALATSCTGFQYSSSALFLTSLLVYVAAYATGMGAVPWMSVEFLPLNQRSFGASCITCTNWLTNATISVLFLPLINKFGDKPTMLSFALMTALNWLFVYSWYPEVKGLSLEEIGQVFENGIDVDYVYRKYH</sequence>
<feature type="transmembrane region" description="Helical" evidence="7">
    <location>
        <begin position="400"/>
        <end position="418"/>
    </location>
</feature>
<organism evidence="9 10">
    <name type="scientific">Lachancea nothofagi CBS 11611</name>
    <dbReference type="NCBI Taxonomy" id="1266666"/>
    <lineage>
        <taxon>Eukaryota</taxon>
        <taxon>Fungi</taxon>
        <taxon>Dikarya</taxon>
        <taxon>Ascomycota</taxon>
        <taxon>Saccharomycotina</taxon>
        <taxon>Saccharomycetes</taxon>
        <taxon>Saccharomycetales</taxon>
        <taxon>Saccharomycetaceae</taxon>
        <taxon>Lachancea</taxon>
    </lineage>
</organism>
<feature type="domain" description="Major facilitator superfamily (MFS) profile" evidence="8">
    <location>
        <begin position="82"/>
        <end position="545"/>
    </location>
</feature>
<dbReference type="PANTHER" id="PTHR48020:SF12">
    <property type="entry name" value="PROTON MYO-INOSITOL COTRANSPORTER"/>
    <property type="match status" value="1"/>
</dbReference>
<evidence type="ECO:0000256" key="6">
    <source>
        <dbReference type="ARBA" id="ARBA00023136"/>
    </source>
</evidence>
<dbReference type="Pfam" id="PF00083">
    <property type="entry name" value="Sugar_tr"/>
    <property type="match status" value="2"/>
</dbReference>
<dbReference type="GO" id="GO:0016020">
    <property type="term" value="C:membrane"/>
    <property type="evidence" value="ECO:0007669"/>
    <property type="project" value="UniProtKB-SubCell"/>
</dbReference>
<evidence type="ECO:0000259" key="8">
    <source>
        <dbReference type="PROSITE" id="PS50850"/>
    </source>
</evidence>
<dbReference type="InterPro" id="IPR005829">
    <property type="entry name" value="Sugar_transporter_CS"/>
</dbReference>
<dbReference type="PROSITE" id="PS00216">
    <property type="entry name" value="SUGAR_TRANSPORT_1"/>
    <property type="match status" value="1"/>
</dbReference>
<feature type="transmembrane region" description="Helical" evidence="7">
    <location>
        <begin position="490"/>
        <end position="511"/>
    </location>
</feature>
<dbReference type="SUPFAM" id="SSF103473">
    <property type="entry name" value="MFS general substrate transporter"/>
    <property type="match status" value="1"/>
</dbReference>
<keyword evidence="6 7" id="KW-0472">Membrane</keyword>
<evidence type="ECO:0000256" key="7">
    <source>
        <dbReference type="SAM" id="Phobius"/>
    </source>
</evidence>
<dbReference type="InterPro" id="IPR003663">
    <property type="entry name" value="Sugar/inositol_transpt"/>
</dbReference>
<keyword evidence="3" id="KW-0813">Transport</keyword>
<feature type="transmembrane region" description="Helical" evidence="7">
    <location>
        <begin position="181"/>
        <end position="198"/>
    </location>
</feature>
<dbReference type="InterPro" id="IPR036259">
    <property type="entry name" value="MFS_trans_sf"/>
</dbReference>
<feature type="transmembrane region" description="Helical" evidence="7">
    <location>
        <begin position="457"/>
        <end position="478"/>
    </location>
</feature>
<proteinExistence type="inferred from homology"/>
<evidence type="ECO:0000256" key="4">
    <source>
        <dbReference type="ARBA" id="ARBA00022692"/>
    </source>
</evidence>
<keyword evidence="10" id="KW-1185">Reference proteome</keyword>
<protein>
    <submittedName>
        <fullName evidence="9">LANO_0H21528g1_1</fullName>
    </submittedName>
</protein>
<feature type="transmembrane region" description="Helical" evidence="7">
    <location>
        <begin position="82"/>
        <end position="104"/>
    </location>
</feature>
<comment type="similarity">
    <text evidence="2">Belongs to the major facilitator superfamily. Sugar transporter (TC 2.A.1.1) family.</text>
</comment>
<keyword evidence="4 7" id="KW-0812">Transmembrane</keyword>
<dbReference type="InterPro" id="IPR020846">
    <property type="entry name" value="MFS_dom"/>
</dbReference>
<dbReference type="EMBL" id="LT598447">
    <property type="protein sequence ID" value="SCV06074.1"/>
    <property type="molecule type" value="Genomic_DNA"/>
</dbReference>
<dbReference type="Gene3D" id="1.20.1250.20">
    <property type="entry name" value="MFS general substrate transporter like domains"/>
    <property type="match status" value="1"/>
</dbReference>
<dbReference type="InterPro" id="IPR050814">
    <property type="entry name" value="Myo-inositol_Transporter"/>
</dbReference>
<name>A0A1G4KND9_9SACH</name>
<evidence type="ECO:0000256" key="5">
    <source>
        <dbReference type="ARBA" id="ARBA00022989"/>
    </source>
</evidence>
<evidence type="ECO:0000256" key="1">
    <source>
        <dbReference type="ARBA" id="ARBA00004141"/>
    </source>
</evidence>
<dbReference type="OrthoDB" id="5290825at2759"/>
<feature type="transmembrane region" description="Helical" evidence="7">
    <location>
        <begin position="239"/>
        <end position="257"/>
    </location>
</feature>
<dbReference type="PROSITE" id="PS50850">
    <property type="entry name" value="MFS"/>
    <property type="match status" value="1"/>
</dbReference>
<feature type="transmembrane region" description="Helical" evidence="7">
    <location>
        <begin position="523"/>
        <end position="541"/>
    </location>
</feature>
<feature type="transmembrane region" description="Helical" evidence="7">
    <location>
        <begin position="124"/>
        <end position="143"/>
    </location>
</feature>
<reference evidence="10" key="1">
    <citation type="submission" date="2016-03" db="EMBL/GenBank/DDBJ databases">
        <authorList>
            <person name="Devillers Hugo."/>
        </authorList>
    </citation>
    <scope>NUCLEOTIDE SEQUENCE [LARGE SCALE GENOMIC DNA]</scope>
</reference>
<feature type="transmembrane region" description="Helical" evidence="7">
    <location>
        <begin position="430"/>
        <end position="451"/>
    </location>
</feature>
<dbReference type="PRINTS" id="PR00171">
    <property type="entry name" value="SUGRTRNSPORT"/>
</dbReference>
<evidence type="ECO:0000256" key="3">
    <source>
        <dbReference type="ARBA" id="ARBA00022448"/>
    </source>
</evidence>